<dbReference type="Pfam" id="PF25213">
    <property type="entry name" value="HVO_A0261_N"/>
    <property type="match status" value="1"/>
</dbReference>
<dbReference type="InterPro" id="IPR036390">
    <property type="entry name" value="WH_DNA-bd_sf"/>
</dbReference>
<evidence type="ECO:0000313" key="3">
    <source>
        <dbReference type="EMBL" id="MFC7203483.1"/>
    </source>
</evidence>
<dbReference type="SUPFAM" id="SSF46785">
    <property type="entry name" value="Winged helix' DNA-binding domain"/>
    <property type="match status" value="1"/>
</dbReference>
<dbReference type="Gene3D" id="1.10.10.10">
    <property type="entry name" value="Winged helix-like DNA-binding domain superfamily/Winged helix DNA-binding domain"/>
    <property type="match status" value="1"/>
</dbReference>
<protein>
    <submittedName>
        <fullName evidence="3">Helix-turn-helix transcriptional regulator</fullName>
    </submittedName>
</protein>
<evidence type="ECO:0000313" key="4">
    <source>
        <dbReference type="Proteomes" id="UP001596481"/>
    </source>
</evidence>
<dbReference type="InterPro" id="IPR057527">
    <property type="entry name" value="HVO_A0261-like_N"/>
</dbReference>
<evidence type="ECO:0000259" key="1">
    <source>
        <dbReference type="Pfam" id="PF08350"/>
    </source>
</evidence>
<sequence>MAEPLEEIEFLARSPNRIRVLEAVAAESHTRRDLQARTEASQPTLARILSDFEDRQWVEKDGARYEATPLGELVAAGFTDLVSIVETETRLRSIAEWLPTDHLDMDLRGFDDADITRPTRTDPSGPLKRALELSAGADSQCIVSYVINYEMLETVAEAAIEGSQSFRAVISPETIEMVREDDTSWARFEQLVAAENAEFRVADEAIPFAMGVADETVYFLLRDEEGILRALLESDDSGVRSQAMQTVEEYWERAETIDSSVFDQ</sequence>
<accession>A0ABD5ZF25</accession>
<feature type="domain" description="HVO-A0261-like N-terminal" evidence="2">
    <location>
        <begin position="6"/>
        <end position="90"/>
    </location>
</feature>
<gene>
    <name evidence="3" type="ORF">ACFQJC_08160</name>
</gene>
<keyword evidence="4" id="KW-1185">Reference proteome</keyword>
<dbReference type="Proteomes" id="UP001596481">
    <property type="component" value="Unassembled WGS sequence"/>
</dbReference>
<dbReference type="InterPro" id="IPR036388">
    <property type="entry name" value="WH-like_DNA-bd_sf"/>
</dbReference>
<feature type="domain" description="Methanogenesis regulatory protein FilR1 middle" evidence="1">
    <location>
        <begin position="123"/>
        <end position="253"/>
    </location>
</feature>
<dbReference type="AlphaFoldDB" id="A0ABD5ZF25"/>
<dbReference type="RefSeq" id="WP_390222824.1">
    <property type="nucleotide sequence ID" value="NZ_JBHTAA010000005.1"/>
</dbReference>
<name>A0ABD5ZF25_9EURY</name>
<organism evidence="3 4">
    <name type="scientific">Haloferax namakaokahaiae</name>
    <dbReference type="NCBI Taxonomy" id="1748331"/>
    <lineage>
        <taxon>Archaea</taxon>
        <taxon>Methanobacteriati</taxon>
        <taxon>Methanobacteriota</taxon>
        <taxon>Stenosarchaea group</taxon>
        <taxon>Halobacteria</taxon>
        <taxon>Halobacteriales</taxon>
        <taxon>Haloferacaceae</taxon>
        <taxon>Haloferax</taxon>
    </lineage>
</organism>
<reference evidence="3 4" key="1">
    <citation type="journal article" date="2019" name="Int. J. Syst. Evol. Microbiol.">
        <title>The Global Catalogue of Microorganisms (GCM) 10K type strain sequencing project: providing services to taxonomists for standard genome sequencing and annotation.</title>
        <authorList>
            <consortium name="The Broad Institute Genomics Platform"/>
            <consortium name="The Broad Institute Genome Sequencing Center for Infectious Disease"/>
            <person name="Wu L."/>
            <person name="Ma J."/>
        </authorList>
    </citation>
    <scope>NUCLEOTIDE SEQUENCE [LARGE SCALE GENOMIC DNA]</scope>
    <source>
        <strain evidence="3 4">DSM 29988</strain>
    </source>
</reference>
<comment type="caution">
    <text evidence="3">The sequence shown here is derived from an EMBL/GenBank/DDBJ whole genome shotgun (WGS) entry which is preliminary data.</text>
</comment>
<dbReference type="InterPro" id="IPR013561">
    <property type="entry name" value="FilR1_middle_dom"/>
</dbReference>
<evidence type="ECO:0000259" key="2">
    <source>
        <dbReference type="Pfam" id="PF25213"/>
    </source>
</evidence>
<dbReference type="Pfam" id="PF08350">
    <property type="entry name" value="FilR1_middle"/>
    <property type="match status" value="1"/>
</dbReference>
<dbReference type="EMBL" id="JBHTAA010000005">
    <property type="protein sequence ID" value="MFC7203483.1"/>
    <property type="molecule type" value="Genomic_DNA"/>
</dbReference>
<proteinExistence type="predicted"/>